<feature type="domain" description="Peptidase S26" evidence="10">
    <location>
        <begin position="42"/>
        <end position="202"/>
    </location>
</feature>
<keyword evidence="5 8" id="KW-0645">Protease</keyword>
<dbReference type="PANTHER" id="PTHR43390">
    <property type="entry name" value="SIGNAL PEPTIDASE I"/>
    <property type="match status" value="1"/>
</dbReference>
<evidence type="ECO:0000256" key="2">
    <source>
        <dbReference type="ARBA" id="ARBA00004401"/>
    </source>
</evidence>
<dbReference type="GO" id="GO:0004252">
    <property type="term" value="F:serine-type endopeptidase activity"/>
    <property type="evidence" value="ECO:0007669"/>
    <property type="project" value="InterPro"/>
</dbReference>
<feature type="active site" evidence="7">
    <location>
        <position position="71"/>
    </location>
</feature>
<dbReference type="InterPro" id="IPR036286">
    <property type="entry name" value="LexA/Signal_pep-like_sf"/>
</dbReference>
<sequence length="238" mass="26703">MPTQPDTQPTPETGATSTTASANTTERSTGNWWSRLRQSQRENVQILAIALVLAIVIRLFVAEPRYIPSDSMEPTLLVGDRLVVEKVSYRLHEPQPGDIVVFEPPQQFEQQFGFLPDKAFIKRVIATAGDVIEVKHGRVYRNDQPLVEPYIAEPPAYQMRPVQVPPDHVFVMGDNRNNSNDSHVWGFLPEQNIIGRAVFRFFPWERIGGLESITPVVASQSDSINQAINQIVDSASTQ</sequence>
<dbReference type="PANTHER" id="PTHR43390:SF1">
    <property type="entry name" value="CHLOROPLAST PROCESSING PEPTIDASE"/>
    <property type="match status" value="1"/>
</dbReference>
<dbReference type="InterPro" id="IPR019756">
    <property type="entry name" value="Pept_S26A_signal_pept_1_Ser-AS"/>
</dbReference>
<dbReference type="SUPFAM" id="SSF51306">
    <property type="entry name" value="LexA/Signal peptidase"/>
    <property type="match status" value="1"/>
</dbReference>
<feature type="active site" evidence="7">
    <location>
        <position position="122"/>
    </location>
</feature>
<organism evidence="11">
    <name type="scientific">Leptolyngbya sp. NK1-12</name>
    <dbReference type="NCBI Taxonomy" id="2547451"/>
    <lineage>
        <taxon>Bacteria</taxon>
        <taxon>Bacillati</taxon>
        <taxon>Cyanobacteriota</taxon>
        <taxon>Cyanophyceae</taxon>
        <taxon>Leptolyngbyales</taxon>
        <taxon>Leptolyngbyaceae</taxon>
        <taxon>Leptolyngbya group</taxon>
        <taxon>Leptolyngbya</taxon>
    </lineage>
</organism>
<evidence type="ECO:0000256" key="1">
    <source>
        <dbReference type="ARBA" id="ARBA00000677"/>
    </source>
</evidence>
<dbReference type="GO" id="GO:0009003">
    <property type="term" value="F:signal peptidase activity"/>
    <property type="evidence" value="ECO:0007669"/>
    <property type="project" value="UniProtKB-EC"/>
</dbReference>
<keyword evidence="8" id="KW-1133">Transmembrane helix</keyword>
<dbReference type="NCBIfam" id="TIGR02227">
    <property type="entry name" value="sigpep_I_bact"/>
    <property type="match status" value="1"/>
</dbReference>
<reference evidence="11" key="1">
    <citation type="submission" date="2020-05" db="EMBL/GenBank/DDBJ databases">
        <authorList>
            <person name="Zhu T."/>
            <person name="Keshari N."/>
            <person name="Lu X."/>
        </authorList>
    </citation>
    <scope>NUCLEOTIDE SEQUENCE</scope>
    <source>
        <strain evidence="11">NK1-12</strain>
    </source>
</reference>
<feature type="transmembrane region" description="Helical" evidence="8">
    <location>
        <begin position="44"/>
        <end position="61"/>
    </location>
</feature>
<evidence type="ECO:0000256" key="9">
    <source>
        <dbReference type="SAM" id="MobiDB-lite"/>
    </source>
</evidence>
<comment type="subcellular location">
    <subcellularLocation>
        <location evidence="2">Cell membrane</location>
        <topology evidence="2">Single-pass type II membrane protein</topology>
    </subcellularLocation>
    <subcellularLocation>
        <location evidence="8">Membrane</location>
        <topology evidence="8">Single-pass type II membrane protein</topology>
    </subcellularLocation>
</comment>
<evidence type="ECO:0000256" key="3">
    <source>
        <dbReference type="ARBA" id="ARBA00009370"/>
    </source>
</evidence>
<dbReference type="RefSeq" id="WP_316434806.1">
    <property type="nucleotide sequence ID" value="NZ_CP053586.1"/>
</dbReference>
<evidence type="ECO:0000256" key="8">
    <source>
        <dbReference type="RuleBase" id="RU362042"/>
    </source>
</evidence>
<dbReference type="EMBL" id="CP053586">
    <property type="protein sequence ID" value="WNZ23204.1"/>
    <property type="molecule type" value="Genomic_DNA"/>
</dbReference>
<dbReference type="EC" id="3.4.21.89" evidence="4 8"/>
<comment type="catalytic activity">
    <reaction evidence="1 8">
        <text>Cleavage of hydrophobic, N-terminal signal or leader sequences from secreted and periplasmic proteins.</text>
        <dbReference type="EC" id="3.4.21.89"/>
    </reaction>
</comment>
<dbReference type="PRINTS" id="PR00727">
    <property type="entry name" value="LEADERPTASE"/>
</dbReference>
<dbReference type="InterPro" id="IPR000223">
    <property type="entry name" value="Pept_S26A_signal_pept_1"/>
</dbReference>
<evidence type="ECO:0000259" key="10">
    <source>
        <dbReference type="Pfam" id="PF10502"/>
    </source>
</evidence>
<proteinExistence type="inferred from homology"/>
<dbReference type="InterPro" id="IPR019758">
    <property type="entry name" value="Pept_S26A_signal_pept_1_CS"/>
</dbReference>
<dbReference type="AlphaFoldDB" id="A0AA97AG84"/>
<evidence type="ECO:0000313" key="11">
    <source>
        <dbReference type="EMBL" id="WNZ23204.1"/>
    </source>
</evidence>
<feature type="region of interest" description="Disordered" evidence="9">
    <location>
        <begin position="1"/>
        <end position="30"/>
    </location>
</feature>
<dbReference type="Gene3D" id="2.10.109.10">
    <property type="entry name" value="Umud Fragment, subunit A"/>
    <property type="match status" value="1"/>
</dbReference>
<keyword evidence="6 8" id="KW-0378">Hydrolase</keyword>
<accession>A0AA97AG84</accession>
<keyword evidence="8" id="KW-0812">Transmembrane</keyword>
<comment type="similarity">
    <text evidence="3 8">Belongs to the peptidase S26 family.</text>
</comment>
<dbReference type="PROSITE" id="PS00501">
    <property type="entry name" value="SPASE_I_1"/>
    <property type="match status" value="1"/>
</dbReference>
<dbReference type="CDD" id="cd06530">
    <property type="entry name" value="S26_SPase_I"/>
    <property type="match status" value="1"/>
</dbReference>
<protein>
    <recommendedName>
        <fullName evidence="4 8">Signal peptidase I</fullName>
        <ecNumber evidence="4 8">3.4.21.89</ecNumber>
    </recommendedName>
</protein>
<dbReference type="InterPro" id="IPR019533">
    <property type="entry name" value="Peptidase_S26"/>
</dbReference>
<name>A0AA97AG84_9CYAN</name>
<dbReference type="GO" id="GO:0005886">
    <property type="term" value="C:plasma membrane"/>
    <property type="evidence" value="ECO:0007669"/>
    <property type="project" value="UniProtKB-SubCell"/>
</dbReference>
<evidence type="ECO:0000256" key="6">
    <source>
        <dbReference type="ARBA" id="ARBA00022801"/>
    </source>
</evidence>
<feature type="compositionally biased region" description="Low complexity" evidence="9">
    <location>
        <begin position="1"/>
        <end position="29"/>
    </location>
</feature>
<keyword evidence="8" id="KW-0472">Membrane</keyword>
<evidence type="ECO:0000256" key="7">
    <source>
        <dbReference type="PIRSR" id="PIRSR600223-1"/>
    </source>
</evidence>
<dbReference type="GO" id="GO:0006465">
    <property type="term" value="P:signal peptide processing"/>
    <property type="evidence" value="ECO:0007669"/>
    <property type="project" value="InterPro"/>
</dbReference>
<dbReference type="PROSITE" id="PS00761">
    <property type="entry name" value="SPASE_I_3"/>
    <property type="match status" value="1"/>
</dbReference>
<evidence type="ECO:0000256" key="5">
    <source>
        <dbReference type="ARBA" id="ARBA00022670"/>
    </source>
</evidence>
<evidence type="ECO:0000256" key="4">
    <source>
        <dbReference type="ARBA" id="ARBA00013208"/>
    </source>
</evidence>
<dbReference type="Pfam" id="PF10502">
    <property type="entry name" value="Peptidase_S26"/>
    <property type="match status" value="1"/>
</dbReference>
<gene>
    <name evidence="11" type="primary">lepB</name>
    <name evidence="11" type="ORF">HJG54_10310</name>
</gene>